<dbReference type="Pfam" id="PF06055">
    <property type="entry name" value="ExoD"/>
    <property type="match status" value="1"/>
</dbReference>
<dbReference type="Proteomes" id="UP000028701">
    <property type="component" value="Unassembled WGS sequence"/>
</dbReference>
<reference evidence="2 3" key="1">
    <citation type="submission" date="2014-08" db="EMBL/GenBank/DDBJ databases">
        <title>Whole genome shotgun sequence of Rhizobium rubi NBRC 13261.</title>
        <authorList>
            <person name="Katano-Makiyama Y."/>
            <person name="Hosoyama A."/>
            <person name="Hashimoto M."/>
            <person name="Hosoyama Y."/>
            <person name="Noguchi M."/>
            <person name="Tsuchikane K."/>
            <person name="Uohara A."/>
            <person name="Ohji S."/>
            <person name="Ichikawa N."/>
            <person name="Kimura A."/>
            <person name="Yamazoe A."/>
            <person name="Fujita N."/>
        </authorList>
    </citation>
    <scope>NUCLEOTIDE SEQUENCE [LARGE SCALE GENOMIC DNA]</scope>
    <source>
        <strain evidence="2 3">NBRC 13261</strain>
    </source>
</reference>
<feature type="transmembrane region" description="Helical" evidence="1">
    <location>
        <begin position="195"/>
        <end position="217"/>
    </location>
</feature>
<feature type="transmembrane region" description="Helical" evidence="1">
    <location>
        <begin position="168"/>
        <end position="188"/>
    </location>
</feature>
<feature type="transmembrane region" description="Helical" evidence="1">
    <location>
        <begin position="58"/>
        <end position="76"/>
    </location>
</feature>
<dbReference type="PANTHER" id="PTHR41795">
    <property type="entry name" value="EXOPOLYSACCHARIDE SYNTHESIS PROTEIN"/>
    <property type="match status" value="1"/>
</dbReference>
<gene>
    <name evidence="2" type="primary">exoD</name>
    <name evidence="2" type="ORF">RRU01S_15_01160</name>
</gene>
<keyword evidence="1" id="KW-0472">Membrane</keyword>
<feature type="transmembrane region" description="Helical" evidence="1">
    <location>
        <begin position="138"/>
        <end position="162"/>
    </location>
</feature>
<organism evidence="2 3">
    <name type="scientific">Agrobacterium rubi TR3 = NBRC 13261</name>
    <dbReference type="NCBI Taxonomy" id="1368415"/>
    <lineage>
        <taxon>Bacteria</taxon>
        <taxon>Pseudomonadati</taxon>
        <taxon>Pseudomonadota</taxon>
        <taxon>Alphaproteobacteria</taxon>
        <taxon>Hyphomicrobiales</taxon>
        <taxon>Rhizobiaceae</taxon>
        <taxon>Rhizobium/Agrobacterium group</taxon>
        <taxon>Agrobacterium</taxon>
    </lineage>
</organism>
<dbReference type="EMBL" id="BBJU01000015">
    <property type="protein sequence ID" value="GAK71191.1"/>
    <property type="molecule type" value="Genomic_DNA"/>
</dbReference>
<name>A0A081CWZ5_9HYPH</name>
<accession>A0A081CWZ5</accession>
<dbReference type="PIRSF" id="PIRSF033239">
    <property type="entry name" value="ExoD"/>
    <property type="match status" value="1"/>
</dbReference>
<evidence type="ECO:0000313" key="3">
    <source>
        <dbReference type="Proteomes" id="UP000028701"/>
    </source>
</evidence>
<evidence type="ECO:0000256" key="1">
    <source>
        <dbReference type="SAM" id="Phobius"/>
    </source>
</evidence>
<proteinExistence type="predicted"/>
<dbReference type="AlphaFoldDB" id="A0A081CWZ5"/>
<sequence length="230" mass="24631">MDVINSEILNSSGYSMTQNFTFTDTSENLSTVLQKLIGKLSGKTITLRELMEAIGEQGLLLMCAIACLPFLIPVSIPGVSTIFGAAIVMISLAITLNRLPWLPKRILDKQMETARLVPALEKGLTIVSKLDRYMRPRLPALTTGTIISRVNGLAIMAAGILLMMPLGFVPFSNTLPGVAILLFSAGMIQRDGATVLGGYVFLVLTAIYFVALAYGAFWAGQGISNSLTSA</sequence>
<feature type="transmembrane region" description="Helical" evidence="1">
    <location>
        <begin position="82"/>
        <end position="101"/>
    </location>
</feature>
<dbReference type="PANTHER" id="PTHR41795:SF1">
    <property type="entry name" value="EXOPOLYSACCHARIDE SYNTHESIS PROTEIN"/>
    <property type="match status" value="1"/>
</dbReference>
<evidence type="ECO:0000313" key="2">
    <source>
        <dbReference type="EMBL" id="GAK71191.1"/>
    </source>
</evidence>
<dbReference type="eggNOG" id="COG3932">
    <property type="taxonomic scope" value="Bacteria"/>
</dbReference>
<comment type="caution">
    <text evidence="2">The sequence shown here is derived from an EMBL/GenBank/DDBJ whole genome shotgun (WGS) entry which is preliminary data.</text>
</comment>
<keyword evidence="1" id="KW-0812">Transmembrane</keyword>
<keyword evidence="1" id="KW-1133">Transmembrane helix</keyword>
<dbReference type="InterPro" id="IPR010331">
    <property type="entry name" value="ExoD"/>
</dbReference>
<protein>
    <submittedName>
        <fullName evidence="2">Exopolysaccharide synthesis ExoD</fullName>
    </submittedName>
</protein>